<feature type="domain" description="Glycoside hydrolase family 2 catalytic" evidence="8">
    <location>
        <begin position="285"/>
        <end position="521"/>
    </location>
</feature>
<dbReference type="EMBL" id="JAQQXP010000001">
    <property type="protein sequence ID" value="MDC8829503.1"/>
    <property type="molecule type" value="Genomic_DNA"/>
</dbReference>
<dbReference type="SUPFAM" id="SSF51445">
    <property type="entry name" value="(Trans)glycosidases"/>
    <property type="match status" value="1"/>
</dbReference>
<sequence>MKTCLFIILCVVASRPLAAELLQNAPNRKQMQLLGQWDAIVDPFDVGDKRKFYTFNGPAGANVLQEFNFNNAMKLHVPGDWNTQDERLFWYEGSVWYHKTFIAAPEPDKQYLLYFDAVNYLATVYVNGEQVGQHEGGFTPFQFNVTEVLTAGSNTVVVKVNNRREPDYIPTMSTDWWNYGGITRPVRLIELNATYIDDYQVYYAGHNSIAVKIGLAGEQTHNQQVTLSVPELGINRVFTTNQEGKIYTTINAEPQLWSPDNPHLYNVELTLATTTLHDNIGFRTIEVRGNDILLNGESVFLRGIAIHEEKPFGDGRAWSKEDARTLLGWAKELGCNYVRFAHYPHNENMLRMADELGLMVWAEIPVYWDIQFDNPAVLSKAKQQFGEMLSRDKNRAAVILWSIANETPNTPVRTAFLSELAETVRETDPTRLVTAAINTQTTTANGRLIDEDFAGVVDVIGINSYCGWYYDSPETCATYRWQSAFDKPTIVSEFGAGARQGWHDTDDTVFSEEYQSRVYKNNLVMLENMPDLRGVSPWLLKDFRAARRPLAGVQDYWNRKGLLSEQGIRKQAWYIMRDWYQQKQQAGQ</sequence>
<dbReference type="RefSeq" id="WP_273637895.1">
    <property type="nucleotide sequence ID" value="NZ_JAQQXP010000001.1"/>
</dbReference>
<dbReference type="Gene3D" id="3.20.20.80">
    <property type="entry name" value="Glycosidases"/>
    <property type="match status" value="1"/>
</dbReference>
<dbReference type="Proteomes" id="UP001218788">
    <property type="component" value="Unassembled WGS sequence"/>
</dbReference>
<evidence type="ECO:0000313" key="10">
    <source>
        <dbReference type="EMBL" id="MDC8829503.1"/>
    </source>
</evidence>
<dbReference type="InterPro" id="IPR036156">
    <property type="entry name" value="Beta-gal/glucu_dom_sf"/>
</dbReference>
<dbReference type="InterPro" id="IPR006103">
    <property type="entry name" value="Glyco_hydro_2_cat"/>
</dbReference>
<proteinExistence type="inferred from homology"/>
<comment type="caution">
    <text evidence="10">The sequence shown here is derived from an EMBL/GenBank/DDBJ whole genome shotgun (WGS) entry which is preliminary data.</text>
</comment>
<dbReference type="EC" id="3.2.1.31" evidence="2"/>
<protein>
    <recommendedName>
        <fullName evidence="3">Beta-glucuronidase</fullName>
        <ecNumber evidence="2">3.2.1.31</ecNumber>
    </recommendedName>
</protein>
<dbReference type="PROSITE" id="PS00608">
    <property type="entry name" value="GLYCOSYL_HYDROL_F2_2"/>
    <property type="match status" value="1"/>
</dbReference>
<keyword evidence="4 10" id="KW-0378">Hydrolase</keyword>
<dbReference type="Pfam" id="PF02837">
    <property type="entry name" value="Glyco_hydro_2_N"/>
    <property type="match status" value="1"/>
</dbReference>
<evidence type="ECO:0000313" key="11">
    <source>
        <dbReference type="Proteomes" id="UP001218788"/>
    </source>
</evidence>
<keyword evidence="5" id="KW-0326">Glycosidase</keyword>
<dbReference type="InterPro" id="IPR023232">
    <property type="entry name" value="Glyco_hydro_2_AS"/>
</dbReference>
<feature type="signal peptide" evidence="6">
    <location>
        <begin position="1"/>
        <end position="18"/>
    </location>
</feature>
<feature type="chain" id="PRO_5045920093" description="Beta-glucuronidase" evidence="6">
    <location>
        <begin position="19"/>
        <end position="588"/>
    </location>
</feature>
<evidence type="ECO:0000259" key="9">
    <source>
        <dbReference type="Pfam" id="PF02837"/>
    </source>
</evidence>
<keyword evidence="6" id="KW-0732">Signal</keyword>
<evidence type="ECO:0000259" key="7">
    <source>
        <dbReference type="Pfam" id="PF00703"/>
    </source>
</evidence>
<dbReference type="InterPro" id="IPR008979">
    <property type="entry name" value="Galactose-bd-like_sf"/>
</dbReference>
<dbReference type="Pfam" id="PF00703">
    <property type="entry name" value="Glyco_hydro_2"/>
    <property type="match status" value="1"/>
</dbReference>
<gene>
    <name evidence="10" type="ORF">OIK42_01885</name>
</gene>
<evidence type="ECO:0000256" key="5">
    <source>
        <dbReference type="ARBA" id="ARBA00023295"/>
    </source>
</evidence>
<evidence type="ECO:0000256" key="2">
    <source>
        <dbReference type="ARBA" id="ARBA00012761"/>
    </source>
</evidence>
<dbReference type="InterPro" id="IPR013783">
    <property type="entry name" value="Ig-like_fold"/>
</dbReference>
<dbReference type="Pfam" id="PF02836">
    <property type="entry name" value="Glyco_hydro_2_C"/>
    <property type="match status" value="1"/>
</dbReference>
<name>A0ABT5KXK7_9ALTE</name>
<organism evidence="10 11">
    <name type="scientific">Alteromonas gilva</name>
    <dbReference type="NCBI Taxonomy" id="2987522"/>
    <lineage>
        <taxon>Bacteria</taxon>
        <taxon>Pseudomonadati</taxon>
        <taxon>Pseudomonadota</taxon>
        <taxon>Gammaproteobacteria</taxon>
        <taxon>Alteromonadales</taxon>
        <taxon>Alteromonadaceae</taxon>
        <taxon>Alteromonas/Salinimonas group</taxon>
        <taxon>Alteromonas</taxon>
    </lineage>
</organism>
<comment type="similarity">
    <text evidence="1">Belongs to the glycosyl hydrolase 2 family.</text>
</comment>
<dbReference type="SUPFAM" id="SSF49303">
    <property type="entry name" value="beta-Galactosidase/glucuronidase domain"/>
    <property type="match status" value="1"/>
</dbReference>
<dbReference type="PRINTS" id="PR00132">
    <property type="entry name" value="GLHYDRLASE2"/>
</dbReference>
<evidence type="ECO:0000256" key="4">
    <source>
        <dbReference type="ARBA" id="ARBA00022801"/>
    </source>
</evidence>
<feature type="domain" description="Glycoside hydrolase family 2 immunoglobulin-like beta-sandwich" evidence="7">
    <location>
        <begin position="194"/>
        <end position="283"/>
    </location>
</feature>
<accession>A0ABT5KXK7</accession>
<evidence type="ECO:0000256" key="3">
    <source>
        <dbReference type="ARBA" id="ARBA00016205"/>
    </source>
</evidence>
<evidence type="ECO:0000256" key="1">
    <source>
        <dbReference type="ARBA" id="ARBA00007401"/>
    </source>
</evidence>
<evidence type="ECO:0000259" key="8">
    <source>
        <dbReference type="Pfam" id="PF02836"/>
    </source>
</evidence>
<dbReference type="InterPro" id="IPR017853">
    <property type="entry name" value="GH"/>
</dbReference>
<keyword evidence="11" id="KW-1185">Reference proteome</keyword>
<dbReference type="InterPro" id="IPR006102">
    <property type="entry name" value="Ig-like_GH2"/>
</dbReference>
<dbReference type="InterPro" id="IPR006104">
    <property type="entry name" value="Glyco_hydro_2_N"/>
</dbReference>
<dbReference type="SUPFAM" id="SSF49785">
    <property type="entry name" value="Galactose-binding domain-like"/>
    <property type="match status" value="1"/>
</dbReference>
<evidence type="ECO:0000256" key="6">
    <source>
        <dbReference type="SAM" id="SignalP"/>
    </source>
</evidence>
<dbReference type="GO" id="GO:0016787">
    <property type="term" value="F:hydrolase activity"/>
    <property type="evidence" value="ECO:0007669"/>
    <property type="project" value="UniProtKB-KW"/>
</dbReference>
<reference evidence="10 11" key="1">
    <citation type="submission" date="2022-10" db="EMBL/GenBank/DDBJ databases">
        <title>Alteromonas sp. chi3 Genome sequencing.</title>
        <authorList>
            <person name="Park S."/>
        </authorList>
    </citation>
    <scope>NUCLEOTIDE SEQUENCE [LARGE SCALE GENOMIC DNA]</scope>
    <source>
        <strain evidence="11">chi3</strain>
    </source>
</reference>
<dbReference type="Gene3D" id="2.60.40.10">
    <property type="entry name" value="Immunoglobulins"/>
    <property type="match status" value="1"/>
</dbReference>
<dbReference type="Gene3D" id="2.60.120.260">
    <property type="entry name" value="Galactose-binding domain-like"/>
    <property type="match status" value="1"/>
</dbReference>
<dbReference type="InterPro" id="IPR006101">
    <property type="entry name" value="Glyco_hydro_2"/>
</dbReference>
<dbReference type="PANTHER" id="PTHR10066">
    <property type="entry name" value="BETA-GLUCURONIDASE"/>
    <property type="match status" value="1"/>
</dbReference>
<feature type="domain" description="Glycosyl hydrolases family 2 sugar binding" evidence="9">
    <location>
        <begin position="90"/>
        <end position="190"/>
    </location>
</feature>
<dbReference type="PANTHER" id="PTHR10066:SF67">
    <property type="entry name" value="BETA-GLUCURONIDASE"/>
    <property type="match status" value="1"/>
</dbReference>